<dbReference type="Proteomes" id="UP000198757">
    <property type="component" value="Unassembled WGS sequence"/>
</dbReference>
<name>A0A1G6Y8U9_NIADE</name>
<dbReference type="EMBL" id="FMZO01000015">
    <property type="protein sequence ID" value="SDD86157.1"/>
    <property type="molecule type" value="Genomic_DNA"/>
</dbReference>
<dbReference type="RefSeq" id="WP_090392097.1">
    <property type="nucleotide sequence ID" value="NZ_FMZO01000015.1"/>
</dbReference>
<evidence type="ECO:0000313" key="2">
    <source>
        <dbReference type="Proteomes" id="UP000198757"/>
    </source>
</evidence>
<evidence type="ECO:0000313" key="1">
    <source>
        <dbReference type="EMBL" id="SDD86157.1"/>
    </source>
</evidence>
<sequence length="176" mass="19503">MEIQIPIPCHEDWENMHPGEQGRFCNACCKTVIDFTGMSPEAIRTYLKEHRSQRVCGRFTGSQLTGGKATALLSLTRSVLQSALSYTRKLAAIFLLLFAFSQDAQAQTTRKTARKDSVTIAEGAFLGRIAICPAKPEPFKIKTLYKTERLAVLKSDSSTAQKKFITTGIVVLDTKQ</sequence>
<protein>
    <submittedName>
        <fullName evidence="1">Uncharacterized protein</fullName>
    </submittedName>
</protein>
<accession>A0A1G6Y8U9</accession>
<gene>
    <name evidence="1" type="ORF">SAMN04487894_1155</name>
</gene>
<reference evidence="2" key="1">
    <citation type="submission" date="2016-10" db="EMBL/GenBank/DDBJ databases">
        <authorList>
            <person name="Varghese N."/>
            <person name="Submissions S."/>
        </authorList>
    </citation>
    <scope>NUCLEOTIDE SEQUENCE [LARGE SCALE GENOMIC DNA]</scope>
    <source>
        <strain evidence="2">DSM 25811 / CCM 8410 / LMG 26954 / E90</strain>
    </source>
</reference>
<keyword evidence="2" id="KW-1185">Reference proteome</keyword>
<dbReference type="OrthoDB" id="7432683at2"/>
<dbReference type="AlphaFoldDB" id="A0A1G6Y8U9"/>
<dbReference type="STRING" id="1285928.SAMN04487894_1155"/>
<proteinExistence type="predicted"/>
<organism evidence="1 2">
    <name type="scientific">Niabella drilacis (strain DSM 25811 / CCM 8410 / CCUG 62505 / LMG 26954 / E90)</name>
    <dbReference type="NCBI Taxonomy" id="1285928"/>
    <lineage>
        <taxon>Bacteria</taxon>
        <taxon>Pseudomonadati</taxon>
        <taxon>Bacteroidota</taxon>
        <taxon>Chitinophagia</taxon>
        <taxon>Chitinophagales</taxon>
        <taxon>Chitinophagaceae</taxon>
        <taxon>Niabella</taxon>
    </lineage>
</organism>